<dbReference type="Proteomes" id="UP001198151">
    <property type="component" value="Unassembled WGS sequence"/>
</dbReference>
<accession>A0ABS8FZR2</accession>
<evidence type="ECO:0000313" key="4">
    <source>
        <dbReference type="Proteomes" id="UP001198151"/>
    </source>
</evidence>
<name>A0ABS8FZR2_9FIRM</name>
<protein>
    <submittedName>
        <fullName evidence="3">AraC family ligand binding domain-containing protein</fullName>
    </submittedName>
</protein>
<dbReference type="Pfam" id="PF02311">
    <property type="entry name" value="AraC_binding"/>
    <property type="match status" value="1"/>
</dbReference>
<dbReference type="InterPro" id="IPR014710">
    <property type="entry name" value="RmlC-like_jellyroll"/>
</dbReference>
<evidence type="ECO:0000256" key="1">
    <source>
        <dbReference type="ARBA" id="ARBA00023125"/>
    </source>
</evidence>
<dbReference type="EMBL" id="JAJEQX010000015">
    <property type="protein sequence ID" value="MCC2254677.1"/>
    <property type="molecule type" value="Genomic_DNA"/>
</dbReference>
<feature type="domain" description="AraC-type arabinose-binding/dimerisation" evidence="2">
    <location>
        <begin position="111"/>
        <end position="170"/>
    </location>
</feature>
<keyword evidence="4" id="KW-1185">Reference proteome</keyword>
<dbReference type="InterPro" id="IPR037923">
    <property type="entry name" value="HTH-like"/>
</dbReference>
<dbReference type="RefSeq" id="WP_227707820.1">
    <property type="nucleotide sequence ID" value="NZ_JAJEQX010000015.1"/>
</dbReference>
<dbReference type="SUPFAM" id="SSF51215">
    <property type="entry name" value="Regulatory protein AraC"/>
    <property type="match status" value="1"/>
</dbReference>
<reference evidence="3 4" key="1">
    <citation type="submission" date="2021-10" db="EMBL/GenBank/DDBJ databases">
        <title>Anaerobic single-cell dispensing facilitates the cultivation of human gut bacteria.</title>
        <authorList>
            <person name="Afrizal A."/>
        </authorList>
    </citation>
    <scope>NUCLEOTIDE SEQUENCE [LARGE SCALE GENOMIC DNA]</scope>
    <source>
        <strain evidence="3 4">CLA-AA-H200</strain>
    </source>
</reference>
<dbReference type="Gene3D" id="2.60.120.10">
    <property type="entry name" value="Jelly Rolls"/>
    <property type="match status" value="1"/>
</dbReference>
<proteinExistence type="predicted"/>
<sequence length="265" mass="30678">MMGHIVNARLDMVAECAADYFKKYHTRLDFPDVLKRLYDQKKLSTVPLKFRPSFRRLEKEAFMGHAYSQIVHVDLVLSGPEHDIIQETNIIPVSKDVFTVVNLPYINPYMHFHNFFEVVYVYCGNGILNFAGENEKLEEGDLKIIAPHSKHSILAGENSLILSINIRTTTFDQVSSSLLDTKTLLSAFFINALYGEKHGNYISFKIENRQEWEEMIQKIFDETNIEDNFANEIAIHMIHVFFGRLLRNFGNTIHLYDSKMGSSQY</sequence>
<dbReference type="InterPro" id="IPR003313">
    <property type="entry name" value="AraC-bd"/>
</dbReference>
<evidence type="ECO:0000259" key="2">
    <source>
        <dbReference type="Pfam" id="PF02311"/>
    </source>
</evidence>
<gene>
    <name evidence="3" type="ORF">LKD70_09630</name>
</gene>
<comment type="caution">
    <text evidence="3">The sequence shown here is derived from an EMBL/GenBank/DDBJ whole genome shotgun (WGS) entry which is preliminary data.</text>
</comment>
<evidence type="ECO:0000313" key="3">
    <source>
        <dbReference type="EMBL" id="MCC2254677.1"/>
    </source>
</evidence>
<keyword evidence="1" id="KW-0238">DNA-binding</keyword>
<organism evidence="3 4">
    <name type="scientific">Ruminococcus turbiniformis</name>
    <dbReference type="NCBI Taxonomy" id="2881258"/>
    <lineage>
        <taxon>Bacteria</taxon>
        <taxon>Bacillati</taxon>
        <taxon>Bacillota</taxon>
        <taxon>Clostridia</taxon>
        <taxon>Eubacteriales</taxon>
        <taxon>Oscillospiraceae</taxon>
        <taxon>Ruminococcus</taxon>
    </lineage>
</organism>